<gene>
    <name evidence="3" type="ORF">H4219_001877</name>
</gene>
<feature type="signal peptide" evidence="2">
    <location>
        <begin position="1"/>
        <end position="24"/>
    </location>
</feature>
<feature type="chain" id="PRO_5040830253" evidence="2">
    <location>
        <begin position="25"/>
        <end position="341"/>
    </location>
</feature>
<evidence type="ECO:0000256" key="2">
    <source>
        <dbReference type="SAM" id="SignalP"/>
    </source>
</evidence>
<evidence type="ECO:0000256" key="1">
    <source>
        <dbReference type="SAM" id="MobiDB-lite"/>
    </source>
</evidence>
<dbReference type="Proteomes" id="UP001150538">
    <property type="component" value="Unassembled WGS sequence"/>
</dbReference>
<keyword evidence="4" id="KW-1185">Reference proteome</keyword>
<dbReference type="EMBL" id="JANBPU010000024">
    <property type="protein sequence ID" value="KAJ1919628.1"/>
    <property type="molecule type" value="Genomic_DNA"/>
</dbReference>
<proteinExistence type="predicted"/>
<comment type="caution">
    <text evidence="3">The sequence shown here is derived from an EMBL/GenBank/DDBJ whole genome shotgun (WGS) entry which is preliminary data.</text>
</comment>
<organism evidence="3 4">
    <name type="scientific">Mycoemilia scoparia</name>
    <dbReference type="NCBI Taxonomy" id="417184"/>
    <lineage>
        <taxon>Eukaryota</taxon>
        <taxon>Fungi</taxon>
        <taxon>Fungi incertae sedis</taxon>
        <taxon>Zoopagomycota</taxon>
        <taxon>Kickxellomycotina</taxon>
        <taxon>Kickxellomycetes</taxon>
        <taxon>Kickxellales</taxon>
        <taxon>Kickxellaceae</taxon>
        <taxon>Mycoemilia</taxon>
    </lineage>
</organism>
<accession>A0A9W8DUU5</accession>
<keyword evidence="2" id="KW-0732">Signal</keyword>
<evidence type="ECO:0000313" key="4">
    <source>
        <dbReference type="Proteomes" id="UP001150538"/>
    </source>
</evidence>
<protein>
    <submittedName>
        <fullName evidence="3">Uncharacterized protein</fullName>
    </submittedName>
</protein>
<reference evidence="3" key="1">
    <citation type="submission" date="2022-07" db="EMBL/GenBank/DDBJ databases">
        <title>Phylogenomic reconstructions and comparative analyses of Kickxellomycotina fungi.</title>
        <authorList>
            <person name="Reynolds N.K."/>
            <person name="Stajich J.E."/>
            <person name="Barry K."/>
            <person name="Grigoriev I.V."/>
            <person name="Crous P."/>
            <person name="Smith M.E."/>
        </authorList>
    </citation>
    <scope>NUCLEOTIDE SEQUENCE</scope>
    <source>
        <strain evidence="3">NBRC 100468</strain>
    </source>
</reference>
<feature type="region of interest" description="Disordered" evidence="1">
    <location>
        <begin position="276"/>
        <end position="313"/>
    </location>
</feature>
<dbReference type="AlphaFoldDB" id="A0A9W8DUU5"/>
<feature type="compositionally biased region" description="Low complexity" evidence="1">
    <location>
        <begin position="297"/>
        <end position="313"/>
    </location>
</feature>
<evidence type="ECO:0000313" key="3">
    <source>
        <dbReference type="EMBL" id="KAJ1919628.1"/>
    </source>
</evidence>
<name>A0A9W8DUU5_9FUNG</name>
<sequence length="341" mass="35584">MINIHSLIPAVVIAIFFFSRPAEPSVKRRNNNENSGSPEETTAMVTLPQIPVVDFESLYSRIRSSLDNEFSKYMSVAQAQDHDYYTGLVQALGGSVGYPSSINTEWQSKLQSYDGQHFGGSESGRLVDVFSNWTVGSIETGTENPSPTPGETVYVVTTSLTSEAAGTAGETIASIESAVSSAISSVTEEMGSQATTYWVSSEVSSIVEGAQSEWSSPTGETSNSIAEGAVVIVESSITDGQPSSGSEMTIQFGESSGSSEISGTVVVGTYSLVSDDSTTDSVSGENSLGAHKTTGFSNNNSSSESDTMSESGSASLMLGTKTSAMTAAILGPLVVAVFYMP</sequence>